<sequence length="282" mass="31099">MFFNLSVQLKLTNHHSSQRRLASSLGVAVWGGLLVAAWVVSADFAFCQDSNTNSSSVSALKSENGDSGAGFSPMRGNWKAASFGGDGPIYFHKTESGGERIEMYAGDPITGIRWTGKFPKDNYEIRLEARRVEGFDFFAALTFPVADEHCSFVLGGWGGGMVGISSIDGMDASSNQTTQYKEFETNQWYKIRVRVDEMAVTCWIDDEEYAVVPRGDHTLSIRIEMDPSLPLGIANYMTRSELRNIEMRVLNAEAAEVLGVSDVTKKTNESDASDNTSKENKR</sequence>
<dbReference type="Pfam" id="PF06439">
    <property type="entry name" value="3keto-disac_hyd"/>
    <property type="match status" value="1"/>
</dbReference>
<dbReference type="AlphaFoldDB" id="M5UL62"/>
<dbReference type="Proteomes" id="UP000011885">
    <property type="component" value="Unassembled WGS sequence"/>
</dbReference>
<keyword evidence="5" id="KW-1185">Reference proteome</keyword>
<reference evidence="4 5" key="1">
    <citation type="journal article" date="2013" name="Mar. Genomics">
        <title>Expression of sulfatases in Rhodopirellula baltica and the diversity of sulfatases in the genus Rhodopirellula.</title>
        <authorList>
            <person name="Wegner C.E."/>
            <person name="Richter-Heitmann T."/>
            <person name="Klindworth A."/>
            <person name="Klockow C."/>
            <person name="Richter M."/>
            <person name="Achstetter T."/>
            <person name="Glockner F.O."/>
            <person name="Harder J."/>
        </authorList>
    </citation>
    <scope>NUCLEOTIDE SEQUENCE [LARGE SCALE GENOMIC DNA]</scope>
    <source>
        <strain evidence="4 5">SM41</strain>
    </source>
</reference>
<evidence type="ECO:0000313" key="5">
    <source>
        <dbReference type="Proteomes" id="UP000011885"/>
    </source>
</evidence>
<keyword evidence="2" id="KW-1133">Transmembrane helix</keyword>
<proteinExistence type="predicted"/>
<keyword evidence="2" id="KW-0812">Transmembrane</keyword>
<feature type="region of interest" description="Disordered" evidence="1">
    <location>
        <begin position="261"/>
        <end position="282"/>
    </location>
</feature>
<keyword evidence="2" id="KW-0472">Membrane</keyword>
<dbReference type="EMBL" id="ANOH01000125">
    <property type="protein sequence ID" value="EMI56738.1"/>
    <property type="molecule type" value="Genomic_DNA"/>
</dbReference>
<dbReference type="InterPro" id="IPR010496">
    <property type="entry name" value="AL/BT2_dom"/>
</dbReference>
<dbReference type="RefSeq" id="WP_008676544.1">
    <property type="nucleotide sequence ID" value="NZ_ANOH01000125.1"/>
</dbReference>
<gene>
    <name evidence="4" type="ORF">RSSM_01810</name>
</gene>
<feature type="transmembrane region" description="Helical" evidence="2">
    <location>
        <begin position="21"/>
        <end position="40"/>
    </location>
</feature>
<organism evidence="4 5">
    <name type="scientific">Rhodopirellula sallentina SM41</name>
    <dbReference type="NCBI Taxonomy" id="1263870"/>
    <lineage>
        <taxon>Bacteria</taxon>
        <taxon>Pseudomonadati</taxon>
        <taxon>Planctomycetota</taxon>
        <taxon>Planctomycetia</taxon>
        <taxon>Pirellulales</taxon>
        <taxon>Pirellulaceae</taxon>
        <taxon>Rhodopirellula</taxon>
    </lineage>
</organism>
<dbReference type="GO" id="GO:0016787">
    <property type="term" value="F:hydrolase activity"/>
    <property type="evidence" value="ECO:0007669"/>
    <property type="project" value="InterPro"/>
</dbReference>
<evidence type="ECO:0000259" key="3">
    <source>
        <dbReference type="Pfam" id="PF06439"/>
    </source>
</evidence>
<evidence type="ECO:0000256" key="1">
    <source>
        <dbReference type="SAM" id="MobiDB-lite"/>
    </source>
</evidence>
<feature type="domain" description="3-keto-alpha-glucoside-1,2-lyase/3-keto-2-hydroxy-glucal hydratase" evidence="3">
    <location>
        <begin position="116"/>
        <end position="247"/>
    </location>
</feature>
<evidence type="ECO:0000256" key="2">
    <source>
        <dbReference type="SAM" id="Phobius"/>
    </source>
</evidence>
<dbReference type="Gene3D" id="2.60.120.560">
    <property type="entry name" value="Exo-inulinase, domain 1"/>
    <property type="match status" value="1"/>
</dbReference>
<dbReference type="PATRIC" id="fig|1263870.3.peg.1934"/>
<dbReference type="OrthoDB" id="282033at2"/>
<name>M5UL62_9BACT</name>
<evidence type="ECO:0000313" key="4">
    <source>
        <dbReference type="EMBL" id="EMI56738.1"/>
    </source>
</evidence>
<comment type="caution">
    <text evidence="4">The sequence shown here is derived from an EMBL/GenBank/DDBJ whole genome shotgun (WGS) entry which is preliminary data.</text>
</comment>
<accession>M5UL62</accession>
<protein>
    <submittedName>
        <fullName evidence="4">Signal peptide protein</fullName>
    </submittedName>
</protein>